<dbReference type="Pfam" id="PF00126">
    <property type="entry name" value="HTH_1"/>
    <property type="match status" value="1"/>
</dbReference>
<dbReference type="SUPFAM" id="SSF46785">
    <property type="entry name" value="Winged helix' DNA-binding domain"/>
    <property type="match status" value="1"/>
</dbReference>
<dbReference type="Pfam" id="PF03466">
    <property type="entry name" value="LysR_substrate"/>
    <property type="match status" value="1"/>
</dbReference>
<accession>A0ABN0WJG1</accession>
<protein>
    <submittedName>
        <fullName evidence="6">LysR substrate-binding domain-containing protein</fullName>
    </submittedName>
</protein>
<evidence type="ECO:0000313" key="7">
    <source>
        <dbReference type="Proteomes" id="UP001501757"/>
    </source>
</evidence>
<dbReference type="Gene3D" id="3.40.190.10">
    <property type="entry name" value="Periplasmic binding protein-like II"/>
    <property type="match status" value="2"/>
</dbReference>
<dbReference type="SUPFAM" id="SSF53850">
    <property type="entry name" value="Periplasmic binding protein-like II"/>
    <property type="match status" value="1"/>
</dbReference>
<dbReference type="InterPro" id="IPR036390">
    <property type="entry name" value="WH_DNA-bd_sf"/>
</dbReference>
<evidence type="ECO:0000256" key="1">
    <source>
        <dbReference type="ARBA" id="ARBA00009437"/>
    </source>
</evidence>
<keyword evidence="4" id="KW-0804">Transcription</keyword>
<evidence type="ECO:0000259" key="5">
    <source>
        <dbReference type="PROSITE" id="PS50931"/>
    </source>
</evidence>
<dbReference type="PANTHER" id="PTHR30118:SF15">
    <property type="entry name" value="TRANSCRIPTIONAL REGULATORY PROTEIN"/>
    <property type="match status" value="1"/>
</dbReference>
<name>A0ABN0WJG1_9ALTE</name>
<proteinExistence type="inferred from homology"/>
<dbReference type="RefSeq" id="WP_343840190.1">
    <property type="nucleotide sequence ID" value="NZ_BAAAEI010000001.1"/>
</dbReference>
<dbReference type="InterPro" id="IPR036388">
    <property type="entry name" value="WH-like_DNA-bd_sf"/>
</dbReference>
<keyword evidence="7" id="KW-1185">Reference proteome</keyword>
<dbReference type="InterPro" id="IPR050389">
    <property type="entry name" value="LysR-type_TF"/>
</dbReference>
<dbReference type="InterPro" id="IPR005119">
    <property type="entry name" value="LysR_subst-bd"/>
</dbReference>
<dbReference type="Proteomes" id="UP001501757">
    <property type="component" value="Unassembled WGS sequence"/>
</dbReference>
<comment type="similarity">
    <text evidence="1">Belongs to the LysR transcriptional regulatory family.</text>
</comment>
<evidence type="ECO:0000256" key="4">
    <source>
        <dbReference type="ARBA" id="ARBA00023163"/>
    </source>
</evidence>
<organism evidence="6 7">
    <name type="scientific">Bowmanella denitrificans</name>
    <dbReference type="NCBI Taxonomy" id="366582"/>
    <lineage>
        <taxon>Bacteria</taxon>
        <taxon>Pseudomonadati</taxon>
        <taxon>Pseudomonadota</taxon>
        <taxon>Gammaproteobacteria</taxon>
        <taxon>Alteromonadales</taxon>
        <taxon>Alteromonadaceae</taxon>
        <taxon>Bowmanella</taxon>
    </lineage>
</organism>
<keyword evidence="3" id="KW-0238">DNA-binding</keyword>
<comment type="caution">
    <text evidence="6">The sequence shown here is derived from an EMBL/GenBank/DDBJ whole genome shotgun (WGS) entry which is preliminary data.</text>
</comment>
<dbReference type="PROSITE" id="PS50931">
    <property type="entry name" value="HTH_LYSR"/>
    <property type="match status" value="1"/>
</dbReference>
<dbReference type="InterPro" id="IPR000847">
    <property type="entry name" value="LysR_HTH_N"/>
</dbReference>
<evidence type="ECO:0000256" key="2">
    <source>
        <dbReference type="ARBA" id="ARBA00023015"/>
    </source>
</evidence>
<dbReference type="Gene3D" id="1.10.10.10">
    <property type="entry name" value="Winged helix-like DNA-binding domain superfamily/Winged helix DNA-binding domain"/>
    <property type="match status" value="1"/>
</dbReference>
<dbReference type="EMBL" id="BAAAEI010000001">
    <property type="protein sequence ID" value="GAA0339692.1"/>
    <property type="molecule type" value="Genomic_DNA"/>
</dbReference>
<keyword evidence="2" id="KW-0805">Transcription regulation</keyword>
<evidence type="ECO:0000256" key="3">
    <source>
        <dbReference type="ARBA" id="ARBA00023125"/>
    </source>
</evidence>
<reference evidence="6 7" key="1">
    <citation type="journal article" date="2019" name="Int. J. Syst. Evol. Microbiol.">
        <title>The Global Catalogue of Microorganisms (GCM) 10K type strain sequencing project: providing services to taxonomists for standard genome sequencing and annotation.</title>
        <authorList>
            <consortium name="The Broad Institute Genomics Platform"/>
            <consortium name="The Broad Institute Genome Sequencing Center for Infectious Disease"/>
            <person name="Wu L."/>
            <person name="Ma J."/>
        </authorList>
    </citation>
    <scope>NUCLEOTIDE SEQUENCE [LARGE SCALE GENOMIC DNA]</scope>
    <source>
        <strain evidence="6 7">JCM 13378</strain>
    </source>
</reference>
<gene>
    <name evidence="6" type="ORF">GCM10009092_00200</name>
</gene>
<feature type="domain" description="HTH lysR-type" evidence="5">
    <location>
        <begin position="6"/>
        <end position="63"/>
    </location>
</feature>
<dbReference type="PANTHER" id="PTHR30118">
    <property type="entry name" value="HTH-TYPE TRANSCRIPTIONAL REGULATOR LEUO-RELATED"/>
    <property type="match status" value="1"/>
</dbReference>
<evidence type="ECO:0000313" key="6">
    <source>
        <dbReference type="EMBL" id="GAA0339692.1"/>
    </source>
</evidence>
<sequence>MRLQQLDLNLLLLFDALYRYGSVNLAAEELCLSQSAFSHGLARLRQRLQDDLFVRTGKHMRPTPRAIKLAAGLHQALPLLDAALNDSPDFDPLLSKQEFTLAATDYTEFNLLPSLTRLLSRQAPGICLKLLPASRVGVKRQLEEANIDFVLGFSHDEMKDSGVESLSWYQGSYCTLARAKHPTLTNGLDMETFLSLSHIRISPWGETSGIVDEQLLKQGLSRNVAVQLPSALAAAFLAVQSDYLLTLPRHIADTVLKHLNIELFEPPLPIPDYRLKLYWHKVNKDKPAHRWLRERIANIRKEAEK</sequence>